<dbReference type="PANTHER" id="PTHR43776">
    <property type="entry name" value="TRANSPORT ATP-BINDING PROTEIN"/>
    <property type="match status" value="1"/>
</dbReference>
<dbReference type="EMBL" id="JTLZ01000001">
    <property type="protein sequence ID" value="KHO28177.1"/>
    <property type="molecule type" value="Genomic_DNA"/>
</dbReference>
<proteinExistence type="inferred from homology"/>
<name>A0ABR4Z139_9MYCO</name>
<organism evidence="6 7">
    <name type="scientific">Mycolicibacterium setense</name>
    <dbReference type="NCBI Taxonomy" id="431269"/>
    <lineage>
        <taxon>Bacteria</taxon>
        <taxon>Bacillati</taxon>
        <taxon>Actinomycetota</taxon>
        <taxon>Actinomycetes</taxon>
        <taxon>Mycobacteriales</taxon>
        <taxon>Mycobacteriaceae</taxon>
        <taxon>Mycolicibacterium</taxon>
    </lineage>
</organism>
<feature type="domain" description="ABC transporter" evidence="5">
    <location>
        <begin position="246"/>
        <end position="475"/>
    </location>
</feature>
<dbReference type="PANTHER" id="PTHR43776:SF7">
    <property type="entry name" value="D,D-DIPEPTIDE TRANSPORT ATP-BINDING PROTEIN DDPF-RELATED"/>
    <property type="match status" value="1"/>
</dbReference>
<dbReference type="SMART" id="SM00382">
    <property type="entry name" value="AAA"/>
    <property type="match status" value="2"/>
</dbReference>
<keyword evidence="7" id="KW-1185">Reference proteome</keyword>
<evidence type="ECO:0000256" key="2">
    <source>
        <dbReference type="ARBA" id="ARBA00022448"/>
    </source>
</evidence>
<dbReference type="RefSeq" id="WP_039313052.1">
    <property type="nucleotide sequence ID" value="NZ_JTLZ01000001.1"/>
</dbReference>
<gene>
    <name evidence="6" type="ORF">QQ44_01090</name>
</gene>
<dbReference type="InterPro" id="IPR050319">
    <property type="entry name" value="ABC_transp_ATP-bind"/>
</dbReference>
<dbReference type="InterPro" id="IPR017871">
    <property type="entry name" value="ABC_transporter-like_CS"/>
</dbReference>
<evidence type="ECO:0000313" key="7">
    <source>
        <dbReference type="Proteomes" id="UP000031004"/>
    </source>
</evidence>
<feature type="domain" description="ABC transporter" evidence="5">
    <location>
        <begin position="12"/>
        <end position="248"/>
    </location>
</feature>
<evidence type="ECO:0000256" key="4">
    <source>
        <dbReference type="ARBA" id="ARBA00022840"/>
    </source>
</evidence>
<dbReference type="PROSITE" id="PS00211">
    <property type="entry name" value="ABC_TRANSPORTER_1"/>
    <property type="match status" value="2"/>
</dbReference>
<dbReference type="InterPro" id="IPR003593">
    <property type="entry name" value="AAA+_ATPase"/>
</dbReference>
<reference evidence="6 7" key="1">
    <citation type="submission" date="2014-11" db="EMBL/GenBank/DDBJ databases">
        <title>Mycobacterium setense Manresensis Genome.</title>
        <authorList>
            <person name="Rech G."/>
            <person name="Sumoy L."/>
        </authorList>
    </citation>
    <scope>NUCLEOTIDE SEQUENCE [LARGE SCALE GENOMIC DNA]</scope>
    <source>
        <strain evidence="6 7">Manresensis</strain>
    </source>
</reference>
<accession>A0ABR4Z139</accession>
<keyword evidence="4" id="KW-0067">ATP-binding</keyword>
<protein>
    <recommendedName>
        <fullName evidence="5">ABC transporter domain-containing protein</fullName>
    </recommendedName>
</protein>
<keyword evidence="2" id="KW-0813">Transport</keyword>
<dbReference type="CDD" id="cd03257">
    <property type="entry name" value="ABC_NikE_OppD_transporters"/>
    <property type="match status" value="1"/>
</dbReference>
<evidence type="ECO:0000256" key="3">
    <source>
        <dbReference type="ARBA" id="ARBA00022741"/>
    </source>
</evidence>
<dbReference type="SUPFAM" id="SSF52540">
    <property type="entry name" value="P-loop containing nucleoside triphosphate hydrolases"/>
    <property type="match status" value="2"/>
</dbReference>
<dbReference type="InterPro" id="IPR003439">
    <property type="entry name" value="ABC_transporter-like_ATP-bd"/>
</dbReference>
<dbReference type="PROSITE" id="PS50893">
    <property type="entry name" value="ABC_TRANSPORTER_2"/>
    <property type="match status" value="2"/>
</dbReference>
<dbReference type="Proteomes" id="UP000031004">
    <property type="component" value="Unassembled WGS sequence"/>
</dbReference>
<evidence type="ECO:0000313" key="6">
    <source>
        <dbReference type="EMBL" id="KHO28177.1"/>
    </source>
</evidence>
<comment type="caution">
    <text evidence="6">The sequence shown here is derived from an EMBL/GenBank/DDBJ whole genome shotgun (WGS) entry which is preliminary data.</text>
</comment>
<sequence>MNPDNVCDAPIVAVRQVTVASSDGRLLAGPAEFDLAAATVTALVAPSGGGKSLVSRCLVGDLPAGVSMSGSATVAGAEVSTLDRRALRRLRRSQIAFVGQDPGSQLNPAATVERLLTELAHPDAPTVPELLELLELDPALSRRRAAGLSGGQQRRVALARALSRMTPVLVVDEPLAGLHQELRAVIAHTLRRVAGDHHVAVMVTAHTAEAAALFTDRIVELPVDAPGAGVEGSSPVQRNNGGATALQTEGLRVTLGGTQILNGIDLSCRSGSAVGLMGDSGSGKTTLARALTGQVVADAGVVRLNDQPVSQPLRKRSRNDRLAIQLIPQNPLATLNPRRTVGATLRRPLAIRGGVPDLDRSVAELLSRVGLPAEFAGRHPHMLSGGQRQRVAIARALAYSPKVLVCDEITSALDPVASALVMDVLHREMVERDLAVLLITHDGALAREHCQNVVHLVDGSLVTAPLDNNPTTPRAT</sequence>
<evidence type="ECO:0000256" key="1">
    <source>
        <dbReference type="ARBA" id="ARBA00005417"/>
    </source>
</evidence>
<comment type="similarity">
    <text evidence="1">Belongs to the ABC transporter superfamily.</text>
</comment>
<dbReference type="InterPro" id="IPR027417">
    <property type="entry name" value="P-loop_NTPase"/>
</dbReference>
<keyword evidence="3" id="KW-0547">Nucleotide-binding</keyword>
<dbReference type="Pfam" id="PF00005">
    <property type="entry name" value="ABC_tran"/>
    <property type="match status" value="2"/>
</dbReference>
<dbReference type="Gene3D" id="3.40.50.300">
    <property type="entry name" value="P-loop containing nucleotide triphosphate hydrolases"/>
    <property type="match status" value="2"/>
</dbReference>
<evidence type="ECO:0000259" key="5">
    <source>
        <dbReference type="PROSITE" id="PS50893"/>
    </source>
</evidence>